<comment type="similarity">
    <text evidence="2">Belongs to the ACC deaminase/D-cysteine desulfhydrase family.</text>
</comment>
<keyword evidence="7" id="KW-0614">Plasmid</keyword>
<dbReference type="Gene3D" id="3.40.50.1100">
    <property type="match status" value="2"/>
</dbReference>
<dbReference type="SUPFAM" id="SSF53686">
    <property type="entry name" value="Tryptophan synthase beta subunit-like PLP-dependent enzymes"/>
    <property type="match status" value="1"/>
</dbReference>
<name>C1D470_DEIDV</name>
<accession>C1D470</accession>
<dbReference type="OrthoDB" id="9801249at2"/>
<keyword evidence="8" id="KW-1185">Reference proteome</keyword>
<feature type="domain" description="Tryptophan synthase beta chain-like PALP" evidence="6">
    <location>
        <begin position="14"/>
        <end position="317"/>
    </location>
</feature>
<gene>
    <name evidence="7" type="primary">dcyD</name>
    <name evidence="7" type="ordered locus">Deide_3p00380</name>
</gene>
<dbReference type="NCBIfam" id="NF003031">
    <property type="entry name" value="PRK03910.1-4"/>
    <property type="match status" value="1"/>
</dbReference>
<proteinExistence type="inferred from homology"/>
<protein>
    <submittedName>
        <fullName evidence="7">Putative D-cysteine desulfhydrase</fullName>
    </submittedName>
</protein>
<geneLocation type="plasmid" evidence="8">
    <name>pDeide3</name>
</geneLocation>
<dbReference type="RefSeq" id="WP_012694825.1">
    <property type="nucleotide sequence ID" value="NC_012528.1"/>
</dbReference>
<evidence type="ECO:0000313" key="7">
    <source>
        <dbReference type="EMBL" id="ACO47951.1"/>
    </source>
</evidence>
<feature type="active site" description="Nucleophile" evidence="4">
    <location>
        <position position="76"/>
    </location>
</feature>
<dbReference type="InterPro" id="IPR027278">
    <property type="entry name" value="ACCD_DCysDesulf"/>
</dbReference>
<evidence type="ECO:0000256" key="1">
    <source>
        <dbReference type="ARBA" id="ARBA00001933"/>
    </source>
</evidence>
<keyword evidence="3 5" id="KW-0663">Pyridoxal phosphate</keyword>
<comment type="cofactor">
    <cofactor evidence="1">
        <name>pyridoxal 5'-phosphate</name>
        <dbReference type="ChEBI" id="CHEBI:597326"/>
    </cofactor>
</comment>
<dbReference type="HOGENOM" id="CLU_048897_1_0_0"/>
<dbReference type="Proteomes" id="UP000002208">
    <property type="component" value="Plasmid 3"/>
</dbReference>
<dbReference type="Pfam" id="PF00291">
    <property type="entry name" value="PALP"/>
    <property type="match status" value="1"/>
</dbReference>
<dbReference type="EMBL" id="CP001117">
    <property type="protein sequence ID" value="ACO47951.1"/>
    <property type="molecule type" value="Genomic_DNA"/>
</dbReference>
<dbReference type="PIRSF" id="PIRSF006278">
    <property type="entry name" value="ACCD_DCysDesulf"/>
    <property type="match status" value="1"/>
</dbReference>
<organism evidence="7 8">
    <name type="scientific">Deinococcus deserti (strain DSM 17065 / CIP 109153 / LMG 22923 / VCD115)</name>
    <dbReference type="NCBI Taxonomy" id="546414"/>
    <lineage>
        <taxon>Bacteria</taxon>
        <taxon>Thermotogati</taxon>
        <taxon>Deinococcota</taxon>
        <taxon>Deinococci</taxon>
        <taxon>Deinococcales</taxon>
        <taxon>Deinococcaceae</taxon>
        <taxon>Deinococcus</taxon>
    </lineage>
</organism>
<dbReference type="InterPro" id="IPR001926">
    <property type="entry name" value="TrpB-like_PALP"/>
</dbReference>
<dbReference type="PANTHER" id="PTHR43780:SF2">
    <property type="entry name" value="1-AMINOCYCLOPROPANE-1-CARBOXYLATE DEAMINASE-RELATED"/>
    <property type="match status" value="1"/>
</dbReference>
<evidence type="ECO:0000256" key="3">
    <source>
        <dbReference type="ARBA" id="ARBA00022898"/>
    </source>
</evidence>
<dbReference type="InterPro" id="IPR036052">
    <property type="entry name" value="TrpB-like_PALP_sf"/>
</dbReference>
<evidence type="ECO:0000256" key="4">
    <source>
        <dbReference type="PIRSR" id="PIRSR006278-1"/>
    </source>
</evidence>
<dbReference type="AlphaFoldDB" id="C1D470"/>
<dbReference type="PANTHER" id="PTHR43780">
    <property type="entry name" value="1-AMINOCYCLOPROPANE-1-CARBOXYLATE DEAMINASE-RELATED"/>
    <property type="match status" value="1"/>
</dbReference>
<evidence type="ECO:0000256" key="2">
    <source>
        <dbReference type="ARBA" id="ARBA00008639"/>
    </source>
</evidence>
<evidence type="ECO:0000259" key="6">
    <source>
        <dbReference type="Pfam" id="PF00291"/>
    </source>
</evidence>
<reference evidence="7 8" key="1">
    <citation type="journal article" date="2009" name="PLoS Genet.">
        <title>Alliance of proteomics and genomics to unravel the specificities of Sahara bacterium Deinococcus deserti.</title>
        <authorList>
            <person name="de Groot A."/>
            <person name="Dulermo R."/>
            <person name="Ortet P."/>
            <person name="Blanchard L."/>
            <person name="Guerin P."/>
            <person name="Fernandez B."/>
            <person name="Vacherie B."/>
            <person name="Dossat C."/>
            <person name="Jolivet E."/>
            <person name="Siguier P."/>
            <person name="Chandler M."/>
            <person name="Barakat M."/>
            <person name="Dedieu A."/>
            <person name="Barbe V."/>
            <person name="Heulin T."/>
            <person name="Sommer S."/>
            <person name="Achouak W."/>
            <person name="Armengaud J."/>
        </authorList>
    </citation>
    <scope>NUCLEOTIDE SEQUENCE [LARGE SCALE GENOMIC DNA]</scope>
    <source>
        <strain evidence="8">DSM 17065 / CIP 109153 / LMG 22923 / VCD115</strain>
        <plasmid evidence="8">pDeide3</plasmid>
    </source>
</reference>
<evidence type="ECO:0000313" key="8">
    <source>
        <dbReference type="Proteomes" id="UP000002208"/>
    </source>
</evidence>
<dbReference type="GO" id="GO:0019148">
    <property type="term" value="F:D-cysteine desulfhydrase activity"/>
    <property type="evidence" value="ECO:0007669"/>
    <property type="project" value="TreeGrafter"/>
</dbReference>
<dbReference type="NCBIfam" id="TIGR01275">
    <property type="entry name" value="ACC_deam_rel"/>
    <property type="match status" value="1"/>
</dbReference>
<evidence type="ECO:0000256" key="5">
    <source>
        <dbReference type="PIRSR" id="PIRSR006278-2"/>
    </source>
</evidence>
<dbReference type="InterPro" id="IPR005966">
    <property type="entry name" value="D-Cys_desShydrase"/>
</dbReference>
<dbReference type="KEGG" id="ddr:Deide_3p00380"/>
<feature type="modified residue" description="N6-(pyridoxal phosphate)lysine" evidence="5">
    <location>
        <position position="49"/>
    </location>
</feature>
<sequence length="331" mass="35139">MHLARFPRRQYTADPTPIEKLERLSAFLGGPDIYIKRDDLTGLTGGGNKTRKLEFLVADALARGADTLITVGAVQSNHCRLTLAAAVKEGLQCRLVLEERVAGSYQENASGNNFLFRLLGAESLTVVEGGADLAGTMQSIADDLAREGRKGYVIPGGGSNALGALGYVACAEEILGQTYRMGLDLDHIVCASGSAGTHAGLLVGLTGNNAHLPLTGINVRRERETQEGNVHALAQQTAELLGVPEIPRETVRALDEWVGPGYSLPTTDMVEAVQLLARLEGILLDPVYTGKAMAGLIGLVRRGEFKPGQKVLFVHTGGAPALYAYQDVLLA</sequence>